<dbReference type="SUPFAM" id="SSF89447">
    <property type="entry name" value="AbrB/MazE/MraZ-like"/>
    <property type="match status" value="1"/>
</dbReference>
<dbReference type="Proteomes" id="UP000244066">
    <property type="component" value="Unassembled WGS sequence"/>
</dbReference>
<name>A0A2R7YA30_9ARCH</name>
<feature type="domain" description="SpoVT-AbrB" evidence="1">
    <location>
        <begin position="10"/>
        <end position="55"/>
    </location>
</feature>
<proteinExistence type="predicted"/>
<reference evidence="2 3" key="1">
    <citation type="submission" date="2017-04" db="EMBL/GenBank/DDBJ databases">
        <title>Draft Aigarchaeota genome from a New Zealand hot spring.</title>
        <authorList>
            <person name="Reysenbach A.-L."/>
            <person name="Donaho J.A."/>
            <person name="Gerhart J."/>
            <person name="Kelley J.F."/>
            <person name="Kouba K."/>
            <person name="Podar M."/>
            <person name="Stott M."/>
        </authorList>
    </citation>
    <scope>NUCLEOTIDE SEQUENCE [LARGE SCALE GENOMIC DNA]</scope>
    <source>
        <strain evidence="2">NZ13_MG1</strain>
    </source>
</reference>
<dbReference type="AlphaFoldDB" id="A0A2R7YA30"/>
<sequence length="84" mass="9591">MYGDLMGYIAKVTSRRMVTIPARIMRKYGIKEGMRVKFVEAETGVLLIPIPKLEEFHGIDRHHASAIIEGIRELEAEHRKEAGE</sequence>
<evidence type="ECO:0000259" key="1">
    <source>
        <dbReference type="SMART" id="SM00966"/>
    </source>
</evidence>
<dbReference type="Gene3D" id="2.10.260.10">
    <property type="match status" value="1"/>
</dbReference>
<dbReference type="EMBL" id="NDWU01000001">
    <property type="protein sequence ID" value="PUA34375.1"/>
    <property type="molecule type" value="Genomic_DNA"/>
</dbReference>
<organism evidence="2 3">
    <name type="scientific">Candidatus Terraquivivens tikiterensis</name>
    <dbReference type="NCBI Taxonomy" id="1980982"/>
    <lineage>
        <taxon>Archaea</taxon>
        <taxon>Nitrososphaerota</taxon>
        <taxon>Candidatus Wolframiiraptoraceae</taxon>
        <taxon>Candidatus Terraquivivens</taxon>
    </lineage>
</organism>
<evidence type="ECO:0000313" key="3">
    <source>
        <dbReference type="Proteomes" id="UP000244066"/>
    </source>
</evidence>
<dbReference type="GO" id="GO:0003677">
    <property type="term" value="F:DNA binding"/>
    <property type="evidence" value="ECO:0007669"/>
    <property type="project" value="InterPro"/>
</dbReference>
<dbReference type="NCBIfam" id="TIGR01439">
    <property type="entry name" value="lp_hng_hel_AbrB"/>
    <property type="match status" value="1"/>
</dbReference>
<dbReference type="InterPro" id="IPR037914">
    <property type="entry name" value="SpoVT-AbrB_sf"/>
</dbReference>
<dbReference type="Pfam" id="PF04014">
    <property type="entry name" value="MazE_antitoxin"/>
    <property type="match status" value="1"/>
</dbReference>
<gene>
    <name evidence="2" type="ORF">B9J98_00595</name>
</gene>
<protein>
    <recommendedName>
        <fullName evidence="1">SpoVT-AbrB domain-containing protein</fullName>
    </recommendedName>
</protein>
<accession>A0A2R7YA30</accession>
<comment type="caution">
    <text evidence="2">The sequence shown here is derived from an EMBL/GenBank/DDBJ whole genome shotgun (WGS) entry which is preliminary data.</text>
</comment>
<dbReference type="InterPro" id="IPR007159">
    <property type="entry name" value="SpoVT-AbrB_dom"/>
</dbReference>
<evidence type="ECO:0000313" key="2">
    <source>
        <dbReference type="EMBL" id="PUA34375.1"/>
    </source>
</evidence>
<dbReference type="SMART" id="SM00966">
    <property type="entry name" value="SpoVT_AbrB"/>
    <property type="match status" value="1"/>
</dbReference>